<dbReference type="STRING" id="7176.B0W7Q8"/>
<dbReference type="InterPro" id="IPR040844">
    <property type="entry name" value="PDE4_UCR"/>
</dbReference>
<evidence type="ECO:0000256" key="11">
    <source>
        <dbReference type="SAM" id="SignalP"/>
    </source>
</evidence>
<dbReference type="GO" id="GO:0040040">
    <property type="term" value="P:thermosensory behavior"/>
    <property type="evidence" value="ECO:0007669"/>
    <property type="project" value="UniProtKB-ARBA"/>
</dbReference>
<feature type="region of interest" description="Disordered" evidence="10">
    <location>
        <begin position="189"/>
        <end position="227"/>
    </location>
</feature>
<dbReference type="GO" id="GO:0007623">
    <property type="term" value="P:circadian rhythm"/>
    <property type="evidence" value="ECO:0007669"/>
    <property type="project" value="UniProtKB-ARBA"/>
</dbReference>
<proteinExistence type="inferred from homology"/>
<dbReference type="InParanoid" id="B0W7Q8"/>
<dbReference type="SUPFAM" id="SSF109604">
    <property type="entry name" value="HD-domain/PDEase-like"/>
    <property type="match status" value="1"/>
</dbReference>
<feature type="binding site" evidence="8">
    <location>
        <position position="476"/>
    </location>
    <ligand>
        <name>Zn(2+)</name>
        <dbReference type="ChEBI" id="CHEBI:29105"/>
        <label>1</label>
    </ligand>
</feature>
<keyword evidence="3 9" id="KW-0378">Hydrolase</keyword>
<evidence type="ECO:0000256" key="1">
    <source>
        <dbReference type="ARBA" id="ARBA00011245"/>
    </source>
</evidence>
<evidence type="ECO:0000256" key="4">
    <source>
        <dbReference type="ARBA" id="ARBA00023149"/>
    </source>
</evidence>
<dbReference type="eggNOG" id="KOG3689">
    <property type="taxonomic scope" value="Eukaryota"/>
</dbReference>
<feature type="binding site" evidence="7">
    <location>
        <position position="644"/>
    </location>
    <ligand>
        <name>AMP</name>
        <dbReference type="ChEBI" id="CHEBI:456215"/>
    </ligand>
</feature>
<dbReference type="FunFam" id="1.10.1300.10:FF:000001">
    <property type="entry name" value="Phosphodiesterase"/>
    <property type="match status" value="1"/>
</dbReference>
<dbReference type="GO" id="GO:0007615">
    <property type="term" value="P:anesthesia-resistant memory"/>
    <property type="evidence" value="ECO:0007669"/>
    <property type="project" value="UniProtKB-ARBA"/>
</dbReference>
<evidence type="ECO:0000313" key="13">
    <source>
        <dbReference type="EMBL" id="EDS38202.1"/>
    </source>
</evidence>
<dbReference type="GO" id="GO:0007614">
    <property type="term" value="P:short-term memory"/>
    <property type="evidence" value="ECO:0007669"/>
    <property type="project" value="UniProtKB-ARBA"/>
</dbReference>
<dbReference type="GO" id="GO:0008355">
    <property type="term" value="P:olfactory learning"/>
    <property type="evidence" value="ECO:0007669"/>
    <property type="project" value="UniProtKB-ARBA"/>
</dbReference>
<dbReference type="KEGG" id="cqu:CpipJ_CPIJ003154"/>
<dbReference type="InterPro" id="IPR003607">
    <property type="entry name" value="HD/PDEase_dom"/>
</dbReference>
<evidence type="ECO:0000256" key="5">
    <source>
        <dbReference type="ARBA" id="ARBA00053071"/>
    </source>
</evidence>
<evidence type="ECO:0000256" key="2">
    <source>
        <dbReference type="ARBA" id="ARBA00022723"/>
    </source>
</evidence>
<dbReference type="CDD" id="cd00077">
    <property type="entry name" value="HDc"/>
    <property type="match status" value="1"/>
</dbReference>
<reference evidence="14" key="2">
    <citation type="submission" date="2021-02" db="UniProtKB">
        <authorList>
            <consortium name="EnsemblMetazoa"/>
        </authorList>
    </citation>
    <scope>IDENTIFICATION</scope>
    <source>
        <strain evidence="14">JHB</strain>
    </source>
</reference>
<keyword evidence="11" id="KW-0732">Signal</keyword>
<accession>B0W7Q8</accession>
<evidence type="ECO:0000313" key="15">
    <source>
        <dbReference type="Proteomes" id="UP000002320"/>
    </source>
</evidence>
<feature type="domain" description="PDEase" evidence="12">
    <location>
        <begin position="359"/>
        <end position="688"/>
    </location>
</feature>
<feature type="active site" description="Proton donor" evidence="6">
    <location>
        <position position="435"/>
    </location>
</feature>
<evidence type="ECO:0000256" key="9">
    <source>
        <dbReference type="RuleBase" id="RU363067"/>
    </source>
</evidence>
<dbReference type="InterPro" id="IPR002073">
    <property type="entry name" value="PDEase_catalytic_dom"/>
</dbReference>
<sequence>MIVAVFVLFSLFRGLTHKRKSSSAAKSPTPSAAVVQVSGTGPLDRLQHHKNNGSVEGTNLNSSIEDLCVSLCQSESIYSSATSKIYDKRRQDSSSICSDIFNTDEGGGGGRSSVSEETRFTARKSLTRIRRCTSRTSLSRRRRTTGSFDVENGQGSRSPLEGGSPAAAAAAGLVLQNLPQRRESFLYRSDSDFEMSPKSMSRNSSIASERSKRNNVQVTPIPKAHTPGDESYVKLALDTVDELDWCLDQLETVQTHRSVSDMASLKFKRMLNKELSHLSESSKSGNQISEYICSTFLDKQQEVDIPYSRDDTDVLNPASLNRSRSPRSMGERMSQISGFKRPLMHTNSFTSDRLPMYGVDTPHESQLGQVLNIVDTWGIDIFKIETLSNNRPLTCVAFAIFQDRDILNTLMIPSKVFLAFMTTLEDHYVKDNPFHNSLHAADVAQSTHVLLNTPALENVFTPLEICAALFAACIHDVDHPGLTNQFLINSSSELAIMYNDESVLENHHLAVAFKLLQNEECDILRNVQKKQRQTFRKMVIDMVLSTDMSKHMTLLADLKTMVETKKVAGSGVLLLDNYTDRIQVLENLVHCADLSNPTKPLPLYKKWVSLLMEEFFQQGDKERAAGMDISPMCDRHNATIEKSQVGFIDYIVHPLWETWGDLVHPDAQDILDTLEENRDYYQSLIPPSPPALDDPEEKIRFQMTLEEESASENDESNREEKS</sequence>
<dbReference type="Proteomes" id="UP000002320">
    <property type="component" value="Unassembled WGS sequence"/>
</dbReference>
<dbReference type="GO" id="GO:0007268">
    <property type="term" value="P:chemical synaptic transmission"/>
    <property type="evidence" value="ECO:0007669"/>
    <property type="project" value="UniProtKB-ARBA"/>
</dbReference>
<keyword evidence="15" id="KW-1185">Reference proteome</keyword>
<evidence type="ECO:0000256" key="7">
    <source>
        <dbReference type="PIRSR" id="PIRSR623088-2"/>
    </source>
</evidence>
<dbReference type="GO" id="GO:0007619">
    <property type="term" value="P:courtship behavior"/>
    <property type="evidence" value="ECO:0007669"/>
    <property type="project" value="UniProtKB-ARBA"/>
</dbReference>
<dbReference type="PROSITE" id="PS51845">
    <property type="entry name" value="PDEASE_I_2"/>
    <property type="match status" value="1"/>
</dbReference>
<evidence type="ECO:0000313" key="14">
    <source>
        <dbReference type="EnsemblMetazoa" id="CPIJ003154-PA"/>
    </source>
</evidence>
<evidence type="ECO:0000259" key="12">
    <source>
        <dbReference type="PROSITE" id="PS51845"/>
    </source>
</evidence>
<dbReference type="InterPro" id="IPR036971">
    <property type="entry name" value="PDEase_catalytic_dom_sf"/>
</dbReference>
<dbReference type="GO" id="GO:0045202">
    <property type="term" value="C:synapse"/>
    <property type="evidence" value="ECO:0007669"/>
    <property type="project" value="GOC"/>
</dbReference>
<dbReference type="InterPro" id="IPR023088">
    <property type="entry name" value="PDEase"/>
</dbReference>
<dbReference type="EnsemblMetazoa" id="CPIJ003154-RA">
    <property type="protein sequence ID" value="CPIJ003154-PA"/>
    <property type="gene ID" value="CPIJ003154"/>
</dbReference>
<dbReference type="VEuPathDB" id="VectorBase:CQUJHB000796"/>
<dbReference type="GO" id="GO:0048675">
    <property type="term" value="P:axon extension"/>
    <property type="evidence" value="ECO:0007669"/>
    <property type="project" value="UniProtKB-ARBA"/>
</dbReference>
<feature type="binding site" evidence="8">
    <location>
        <position position="439"/>
    </location>
    <ligand>
        <name>Zn(2+)</name>
        <dbReference type="ChEBI" id="CHEBI:29105"/>
        <label>1</label>
    </ligand>
</feature>
<dbReference type="Pfam" id="PF00233">
    <property type="entry name" value="PDEase_I"/>
    <property type="match status" value="1"/>
</dbReference>
<feature type="binding site" evidence="7">
    <location>
        <begin position="435"/>
        <end position="439"/>
    </location>
    <ligand>
        <name>AMP</name>
        <dbReference type="ChEBI" id="CHEBI:456215"/>
    </ligand>
</feature>
<feature type="binding site" evidence="8">
    <location>
        <position position="593"/>
    </location>
    <ligand>
        <name>Zn(2+)</name>
        <dbReference type="ChEBI" id="CHEBI:29105"/>
        <label>1</label>
    </ligand>
</feature>
<dbReference type="GO" id="GO:0004114">
    <property type="term" value="F:3',5'-cyclic-nucleotide phosphodiesterase activity"/>
    <property type="evidence" value="ECO:0007669"/>
    <property type="project" value="InterPro"/>
</dbReference>
<dbReference type="OrthoDB" id="189220at2759"/>
<feature type="compositionally biased region" description="Polar residues" evidence="10">
    <location>
        <begin position="198"/>
        <end position="218"/>
    </location>
</feature>
<feature type="region of interest" description="Disordered" evidence="10">
    <location>
        <begin position="100"/>
        <end position="165"/>
    </location>
</feature>
<feature type="binding site" evidence="7">
    <location>
        <position position="476"/>
    </location>
    <ligand>
        <name>AMP</name>
        <dbReference type="ChEBI" id="CHEBI:456215"/>
    </ligand>
</feature>
<feature type="compositionally biased region" description="Basic residues" evidence="10">
    <location>
        <begin position="121"/>
        <end position="144"/>
    </location>
</feature>
<dbReference type="InterPro" id="IPR023174">
    <property type="entry name" value="PDEase_CS"/>
</dbReference>
<reference evidence="13" key="1">
    <citation type="submission" date="2007-03" db="EMBL/GenBank/DDBJ databases">
        <title>Annotation of Culex pipiens quinquefasciatus.</title>
        <authorList>
            <consortium name="The Broad Institute Genome Sequencing Platform"/>
            <person name="Atkinson P.W."/>
            <person name="Hemingway J."/>
            <person name="Christensen B.M."/>
            <person name="Higgs S."/>
            <person name="Kodira C."/>
            <person name="Hannick L."/>
            <person name="Megy K."/>
            <person name="O'Leary S."/>
            <person name="Pearson M."/>
            <person name="Haas B.J."/>
            <person name="Mauceli E."/>
            <person name="Wortman J.R."/>
            <person name="Lee N.H."/>
            <person name="Guigo R."/>
            <person name="Stanke M."/>
            <person name="Alvarado L."/>
            <person name="Amedeo P."/>
            <person name="Antoine C.H."/>
            <person name="Arensburger P."/>
            <person name="Bidwell S.L."/>
            <person name="Crawford M."/>
            <person name="Camaro F."/>
            <person name="Devon K."/>
            <person name="Engels R."/>
            <person name="Hammond M."/>
            <person name="Howarth C."/>
            <person name="Koehrsen M."/>
            <person name="Lawson D."/>
            <person name="Montgomery P."/>
            <person name="Nene V."/>
            <person name="Nusbaum C."/>
            <person name="Puiu D."/>
            <person name="Romero-Severson J."/>
            <person name="Severson D.W."/>
            <person name="Shumway M."/>
            <person name="Sisk P."/>
            <person name="Stolte C."/>
            <person name="Zeng Q."/>
            <person name="Eisenstadt E."/>
            <person name="Fraser-Liggett C."/>
            <person name="Strausberg R."/>
            <person name="Galagan J."/>
            <person name="Birren B."/>
            <person name="Collins F.H."/>
        </authorList>
    </citation>
    <scope>NUCLEOTIDE SEQUENCE [LARGE SCALE GENOMIC DNA]</scope>
    <source>
        <strain evidence="13">JHB</strain>
    </source>
</reference>
<dbReference type="OMA" id="ANTCFEV"/>
<organism>
    <name type="scientific">Culex quinquefasciatus</name>
    <name type="common">Southern house mosquito</name>
    <name type="synonym">Culex pungens</name>
    <dbReference type="NCBI Taxonomy" id="7176"/>
    <lineage>
        <taxon>Eukaryota</taxon>
        <taxon>Metazoa</taxon>
        <taxon>Ecdysozoa</taxon>
        <taxon>Arthropoda</taxon>
        <taxon>Hexapoda</taxon>
        <taxon>Insecta</taxon>
        <taxon>Pterygota</taxon>
        <taxon>Neoptera</taxon>
        <taxon>Endopterygota</taxon>
        <taxon>Diptera</taxon>
        <taxon>Nematocera</taxon>
        <taxon>Culicoidea</taxon>
        <taxon>Culicidae</taxon>
        <taxon>Culicinae</taxon>
        <taxon>Culicini</taxon>
        <taxon>Culex</taxon>
        <taxon>Culex</taxon>
    </lineage>
</organism>
<dbReference type="Pfam" id="PF18100">
    <property type="entry name" value="PDE4_UCR"/>
    <property type="match status" value="1"/>
</dbReference>
<dbReference type="EMBL" id="DS231855">
    <property type="protein sequence ID" value="EDS38202.1"/>
    <property type="molecule type" value="Genomic_DNA"/>
</dbReference>
<dbReference type="EC" id="3.1.4.-" evidence="9"/>
<feature type="binding site" evidence="8">
    <location>
        <position position="476"/>
    </location>
    <ligand>
        <name>Zn(2+)</name>
        <dbReference type="ChEBI" id="CHEBI:29105"/>
        <label>2</label>
    </ligand>
</feature>
<protein>
    <recommendedName>
        <fullName evidence="9">Phosphodiesterase</fullName>
        <ecNumber evidence="9">3.1.4.-</ecNumber>
    </recommendedName>
</protein>
<dbReference type="Gene3D" id="1.10.1300.10">
    <property type="entry name" value="3'5'-cyclic nucleotide phosphodiesterase, catalytic domain"/>
    <property type="match status" value="1"/>
</dbReference>
<dbReference type="GO" id="GO:0046958">
    <property type="term" value="P:nonassociative learning"/>
    <property type="evidence" value="ECO:0007669"/>
    <property type="project" value="UniProtKB-ARBA"/>
</dbReference>
<comment type="cofactor">
    <cofactor evidence="9">
        <name>a divalent metal cation</name>
        <dbReference type="ChEBI" id="CHEBI:60240"/>
    </cofactor>
    <text evidence="9">Binds 2 divalent metal cations per subunit. Site 1 may preferentially bind zinc ions, while site 2 has a preference for magnesium and/or manganese ions.</text>
</comment>
<keyword evidence="4" id="KW-0114">cAMP</keyword>
<name>B0W7Q8_CULQU</name>
<evidence type="ECO:0000256" key="8">
    <source>
        <dbReference type="PIRSR" id="PIRSR623088-3"/>
    </source>
</evidence>
<feature type="chain" id="PRO_5011407574" description="Phosphodiesterase" evidence="11">
    <location>
        <begin position="19"/>
        <end position="722"/>
    </location>
</feature>
<comment type="similarity">
    <text evidence="9">Belongs to the cyclic nucleotide phosphodiesterase family.</text>
</comment>
<feature type="binding site" evidence="7">
    <location>
        <position position="593"/>
    </location>
    <ligand>
        <name>AMP</name>
        <dbReference type="ChEBI" id="CHEBI:456215"/>
    </ligand>
</feature>
<dbReference type="PROSITE" id="PS00126">
    <property type="entry name" value="PDEASE_I_1"/>
    <property type="match status" value="1"/>
</dbReference>
<comment type="function">
    <text evidence="5">Hydrolyzes the second messenger cAMP, which is a key regulator of many important physiological processes. Vital for female fertility. Required for learning/memory.</text>
</comment>
<keyword evidence="2 8" id="KW-0479">Metal-binding</keyword>
<feature type="signal peptide" evidence="11">
    <location>
        <begin position="1"/>
        <end position="18"/>
    </location>
</feature>
<dbReference type="GO" id="GO:0046872">
    <property type="term" value="F:metal ion binding"/>
    <property type="evidence" value="ECO:0007669"/>
    <property type="project" value="UniProtKB-KW"/>
</dbReference>
<dbReference type="GO" id="GO:0001661">
    <property type="term" value="P:conditioned taste aversion"/>
    <property type="evidence" value="ECO:0007669"/>
    <property type="project" value="UniProtKB-ARBA"/>
</dbReference>
<evidence type="ECO:0000256" key="6">
    <source>
        <dbReference type="PIRSR" id="PIRSR623088-1"/>
    </source>
</evidence>
<gene>
    <name evidence="14" type="primary">6034424</name>
    <name evidence="13" type="ORF">CpipJ_CPIJ003154</name>
</gene>
<dbReference type="GO" id="GO:0007165">
    <property type="term" value="P:signal transduction"/>
    <property type="evidence" value="ECO:0007669"/>
    <property type="project" value="InterPro"/>
</dbReference>
<comment type="subunit">
    <text evidence="1">Monomer.</text>
</comment>
<dbReference type="AlphaFoldDB" id="B0W7Q8"/>
<dbReference type="PANTHER" id="PTHR11347">
    <property type="entry name" value="CYCLIC NUCLEOTIDE PHOSPHODIESTERASE"/>
    <property type="match status" value="1"/>
</dbReference>
<dbReference type="FunCoup" id="B0W7Q8">
    <property type="interactions" value="297"/>
</dbReference>
<dbReference type="PRINTS" id="PR00387">
    <property type="entry name" value="PDIESTERASE1"/>
</dbReference>
<evidence type="ECO:0000256" key="3">
    <source>
        <dbReference type="ARBA" id="ARBA00022801"/>
    </source>
</evidence>
<dbReference type="VEuPathDB" id="VectorBase:CPIJ003154"/>
<evidence type="ECO:0000256" key="10">
    <source>
        <dbReference type="SAM" id="MobiDB-lite"/>
    </source>
</evidence>
<dbReference type="HOGENOM" id="CLU_005940_5_3_1"/>
<feature type="binding site" evidence="8">
    <location>
        <position position="475"/>
    </location>
    <ligand>
        <name>Zn(2+)</name>
        <dbReference type="ChEBI" id="CHEBI:29105"/>
        <label>1</label>
    </ligand>
</feature>
<dbReference type="SMART" id="SM00471">
    <property type="entry name" value="HDc"/>
    <property type="match status" value="1"/>
</dbReference>